<comment type="similarity">
    <text evidence="1">Belongs to the protein kinase superfamily. CMGC Ser/Thr protein kinase family. CDC2/CDKX subfamily.</text>
</comment>
<dbReference type="GO" id="GO:0004693">
    <property type="term" value="F:cyclin-dependent protein serine/threonine kinase activity"/>
    <property type="evidence" value="ECO:0007669"/>
    <property type="project" value="UniProtKB-EC"/>
</dbReference>
<dbReference type="GO" id="GO:0010389">
    <property type="term" value="P:regulation of G2/M transition of mitotic cell cycle"/>
    <property type="evidence" value="ECO:0007669"/>
    <property type="project" value="TreeGrafter"/>
</dbReference>
<dbReference type="Gene3D" id="3.30.200.20">
    <property type="entry name" value="Phosphorylase Kinase, domain 1"/>
    <property type="match status" value="1"/>
</dbReference>
<dbReference type="GO" id="GO:0005737">
    <property type="term" value="C:cytoplasm"/>
    <property type="evidence" value="ECO:0007669"/>
    <property type="project" value="TreeGrafter"/>
</dbReference>
<evidence type="ECO:0000313" key="9">
    <source>
        <dbReference type="Proteomes" id="UP000308549"/>
    </source>
</evidence>
<organism evidence="8 9">
    <name type="scientific">Salinomyces thailandicus</name>
    <dbReference type="NCBI Taxonomy" id="706561"/>
    <lineage>
        <taxon>Eukaryota</taxon>
        <taxon>Fungi</taxon>
        <taxon>Dikarya</taxon>
        <taxon>Ascomycota</taxon>
        <taxon>Pezizomycotina</taxon>
        <taxon>Dothideomycetes</taxon>
        <taxon>Dothideomycetidae</taxon>
        <taxon>Mycosphaerellales</taxon>
        <taxon>Teratosphaeriaceae</taxon>
        <taxon>Salinomyces</taxon>
    </lineage>
</organism>
<accession>A0A4V5N3J6</accession>
<dbReference type="EC" id="2.7.11.22" evidence="2"/>
<dbReference type="GO" id="GO:0010468">
    <property type="term" value="P:regulation of gene expression"/>
    <property type="evidence" value="ECO:0007669"/>
    <property type="project" value="TreeGrafter"/>
</dbReference>
<dbReference type="GO" id="GO:0005634">
    <property type="term" value="C:nucleus"/>
    <property type="evidence" value="ECO:0007669"/>
    <property type="project" value="TreeGrafter"/>
</dbReference>
<dbReference type="OrthoDB" id="413582at2759"/>
<keyword evidence="4" id="KW-0067">ATP-binding</keyword>
<dbReference type="PROSITE" id="PS50011">
    <property type="entry name" value="PROTEIN_KINASE_DOM"/>
    <property type="match status" value="1"/>
</dbReference>
<evidence type="ECO:0000256" key="4">
    <source>
        <dbReference type="ARBA" id="ARBA00022840"/>
    </source>
</evidence>
<dbReference type="InterPro" id="IPR011009">
    <property type="entry name" value="Kinase-like_dom_sf"/>
</dbReference>
<dbReference type="GO" id="GO:0030332">
    <property type="term" value="F:cyclin binding"/>
    <property type="evidence" value="ECO:0007669"/>
    <property type="project" value="TreeGrafter"/>
</dbReference>
<dbReference type="GO" id="GO:0000082">
    <property type="term" value="P:G1/S transition of mitotic cell cycle"/>
    <property type="evidence" value="ECO:0007669"/>
    <property type="project" value="TreeGrafter"/>
</dbReference>
<dbReference type="SMART" id="SM00220">
    <property type="entry name" value="S_TKc"/>
    <property type="match status" value="1"/>
</dbReference>
<proteinExistence type="inferred from homology"/>
<dbReference type="Proteomes" id="UP000308549">
    <property type="component" value="Unassembled WGS sequence"/>
</dbReference>
<name>A0A4V5N3J6_9PEZI</name>
<evidence type="ECO:0000256" key="2">
    <source>
        <dbReference type="ARBA" id="ARBA00012425"/>
    </source>
</evidence>
<gene>
    <name evidence="8" type="ORF">B0A50_07149</name>
</gene>
<dbReference type="GO" id="GO:0000307">
    <property type="term" value="C:cyclin-dependent protein kinase holoenzyme complex"/>
    <property type="evidence" value="ECO:0007669"/>
    <property type="project" value="TreeGrafter"/>
</dbReference>
<sequence length="404" mass="44492">MADWKAELSFSLRLTETAKMQDADNGDRSSAYKAANPTCLGAEAAKHAKSIEETARKDALNLAEYEELCAKAVRLLLTSVPTGPVEDHHVDEHIFPNLPTFGAQIGRYVNAQHYNDGLFSEVFKAVDPEAGSEDARSRLVALKITTPDMMQPPHDSRREARILTEAKGDHIIALLDTFQQAGGHFVLAFPFLPCGFDSLLARDELHDISRKTILRDLLAGLAHLHGLGIIHRDIKPSNVLLSTPTGPAYITDFGIAWSPTDPSSEPTDQKILDVGTTCYRPPELLFGHQAYDTKLDIWAAGCVASQVVCLKGDTLFDAGDLGSELALIKSIFETLGTPDAEIWPEAQSFPDWGKMNFTRYPAKAWEDILPQAVPDAVDLVRNMVVYESKQRLSVEQALKHPYFG</sequence>
<keyword evidence="3" id="KW-0547">Nucleotide-binding</keyword>
<dbReference type="InterPro" id="IPR000719">
    <property type="entry name" value="Prot_kinase_dom"/>
</dbReference>
<dbReference type="PANTHER" id="PTHR24056">
    <property type="entry name" value="CELL DIVISION PROTEIN KINASE"/>
    <property type="match status" value="1"/>
</dbReference>
<dbReference type="PANTHER" id="PTHR24056:SF576">
    <property type="entry name" value="SERINE_THREONINE-PROTEIN KINASE CSK1"/>
    <property type="match status" value="1"/>
</dbReference>
<comment type="caution">
    <text evidence="8">The sequence shown here is derived from an EMBL/GenBank/DDBJ whole genome shotgun (WGS) entry which is preliminary data.</text>
</comment>
<evidence type="ECO:0000256" key="1">
    <source>
        <dbReference type="ARBA" id="ARBA00006485"/>
    </source>
</evidence>
<dbReference type="Gene3D" id="1.10.510.10">
    <property type="entry name" value="Transferase(Phosphotransferase) domain 1"/>
    <property type="match status" value="1"/>
</dbReference>
<evidence type="ECO:0000256" key="6">
    <source>
        <dbReference type="ARBA" id="ARBA00048367"/>
    </source>
</evidence>
<dbReference type="EMBL" id="NAJL01000060">
    <property type="protein sequence ID" value="TKA23119.1"/>
    <property type="molecule type" value="Genomic_DNA"/>
</dbReference>
<dbReference type="AlphaFoldDB" id="A0A4V5N3J6"/>
<comment type="catalytic activity">
    <reaction evidence="5">
        <text>L-threonyl-[protein] + ATP = O-phospho-L-threonyl-[protein] + ADP + H(+)</text>
        <dbReference type="Rhea" id="RHEA:46608"/>
        <dbReference type="Rhea" id="RHEA-COMP:11060"/>
        <dbReference type="Rhea" id="RHEA-COMP:11605"/>
        <dbReference type="ChEBI" id="CHEBI:15378"/>
        <dbReference type="ChEBI" id="CHEBI:30013"/>
        <dbReference type="ChEBI" id="CHEBI:30616"/>
        <dbReference type="ChEBI" id="CHEBI:61977"/>
        <dbReference type="ChEBI" id="CHEBI:456216"/>
        <dbReference type="EC" id="2.7.11.22"/>
    </reaction>
</comment>
<evidence type="ECO:0000256" key="3">
    <source>
        <dbReference type="ARBA" id="ARBA00022741"/>
    </source>
</evidence>
<evidence type="ECO:0000259" key="7">
    <source>
        <dbReference type="PROSITE" id="PS50011"/>
    </source>
</evidence>
<dbReference type="GO" id="GO:0007165">
    <property type="term" value="P:signal transduction"/>
    <property type="evidence" value="ECO:0007669"/>
    <property type="project" value="TreeGrafter"/>
</dbReference>
<dbReference type="PROSITE" id="PS00108">
    <property type="entry name" value="PROTEIN_KINASE_ST"/>
    <property type="match status" value="1"/>
</dbReference>
<evidence type="ECO:0000313" key="8">
    <source>
        <dbReference type="EMBL" id="TKA23119.1"/>
    </source>
</evidence>
<protein>
    <recommendedName>
        <fullName evidence="2">cyclin-dependent kinase</fullName>
        <ecNumber evidence="2">2.7.11.22</ecNumber>
    </recommendedName>
</protein>
<feature type="domain" description="Protein kinase" evidence="7">
    <location>
        <begin position="108"/>
        <end position="403"/>
    </location>
</feature>
<dbReference type="InterPro" id="IPR008271">
    <property type="entry name" value="Ser/Thr_kinase_AS"/>
</dbReference>
<dbReference type="Pfam" id="PF00069">
    <property type="entry name" value="Pkinase"/>
    <property type="match status" value="1"/>
</dbReference>
<dbReference type="GO" id="GO:0005524">
    <property type="term" value="F:ATP binding"/>
    <property type="evidence" value="ECO:0007669"/>
    <property type="project" value="UniProtKB-KW"/>
</dbReference>
<dbReference type="SUPFAM" id="SSF56112">
    <property type="entry name" value="Protein kinase-like (PK-like)"/>
    <property type="match status" value="1"/>
</dbReference>
<reference evidence="8 9" key="1">
    <citation type="submission" date="2017-03" db="EMBL/GenBank/DDBJ databases">
        <title>Genomes of endolithic fungi from Antarctica.</title>
        <authorList>
            <person name="Coleine C."/>
            <person name="Masonjones S."/>
            <person name="Stajich J.E."/>
        </authorList>
    </citation>
    <scope>NUCLEOTIDE SEQUENCE [LARGE SCALE GENOMIC DNA]</scope>
    <source>
        <strain evidence="8 9">CCFEE 6315</strain>
    </source>
</reference>
<dbReference type="InterPro" id="IPR050108">
    <property type="entry name" value="CDK"/>
</dbReference>
<comment type="catalytic activity">
    <reaction evidence="6">
        <text>L-seryl-[protein] + ATP = O-phospho-L-seryl-[protein] + ADP + H(+)</text>
        <dbReference type="Rhea" id="RHEA:17989"/>
        <dbReference type="Rhea" id="RHEA-COMP:9863"/>
        <dbReference type="Rhea" id="RHEA-COMP:11604"/>
        <dbReference type="ChEBI" id="CHEBI:15378"/>
        <dbReference type="ChEBI" id="CHEBI:29999"/>
        <dbReference type="ChEBI" id="CHEBI:30616"/>
        <dbReference type="ChEBI" id="CHEBI:83421"/>
        <dbReference type="ChEBI" id="CHEBI:456216"/>
        <dbReference type="EC" id="2.7.11.22"/>
    </reaction>
</comment>
<evidence type="ECO:0000256" key="5">
    <source>
        <dbReference type="ARBA" id="ARBA00047811"/>
    </source>
</evidence>
<keyword evidence="9" id="KW-1185">Reference proteome</keyword>